<dbReference type="InterPro" id="IPR042099">
    <property type="entry name" value="ANL_N_sf"/>
</dbReference>
<dbReference type="Proteomes" id="UP000245263">
    <property type="component" value="Chromosome 1"/>
</dbReference>
<dbReference type="NCBIfam" id="NF002937">
    <property type="entry name" value="PRK03584.1"/>
    <property type="match status" value="1"/>
</dbReference>
<dbReference type="PANTHER" id="PTHR42921:SF1">
    <property type="entry name" value="ACETOACETYL-COA SYNTHETASE"/>
    <property type="match status" value="1"/>
</dbReference>
<evidence type="ECO:0000256" key="1">
    <source>
        <dbReference type="ARBA" id="ARBA00006432"/>
    </source>
</evidence>
<dbReference type="Pfam" id="PF16177">
    <property type="entry name" value="ACAS_N"/>
    <property type="match status" value="1"/>
</dbReference>
<dbReference type="NCBIfam" id="TIGR01217">
    <property type="entry name" value="ac_ac_CoA_syn"/>
    <property type="match status" value="1"/>
</dbReference>
<keyword evidence="4" id="KW-0067">ATP-binding</keyword>
<dbReference type="PANTHER" id="PTHR42921">
    <property type="entry name" value="ACETOACETYL-COA SYNTHETASE"/>
    <property type="match status" value="1"/>
</dbReference>
<dbReference type="InterPro" id="IPR045851">
    <property type="entry name" value="AMP-bd_C_sf"/>
</dbReference>
<dbReference type="Pfam" id="PF00501">
    <property type="entry name" value="AMP-binding"/>
    <property type="match status" value="1"/>
</dbReference>
<protein>
    <submittedName>
        <fullName evidence="7">Acetoacetyl-CoA synthetase</fullName>
    </submittedName>
</protein>
<feature type="domain" description="Acetyl-coenzyme A synthetase N-terminal" evidence="6">
    <location>
        <begin position="35"/>
        <end position="91"/>
    </location>
</feature>
<evidence type="ECO:0000256" key="3">
    <source>
        <dbReference type="ARBA" id="ARBA00022741"/>
    </source>
</evidence>
<evidence type="ECO:0000259" key="5">
    <source>
        <dbReference type="Pfam" id="PF00501"/>
    </source>
</evidence>
<keyword evidence="8" id="KW-1185">Reference proteome</keyword>
<dbReference type="EMBL" id="AP025028">
    <property type="protein sequence ID" value="BDA77397.1"/>
    <property type="molecule type" value="Genomic_DNA"/>
</dbReference>
<evidence type="ECO:0000313" key="7">
    <source>
        <dbReference type="EMBL" id="BDA77397.1"/>
    </source>
</evidence>
<feature type="domain" description="AMP-dependent synthetase/ligase" evidence="5">
    <location>
        <begin position="96"/>
        <end position="472"/>
    </location>
</feature>
<dbReference type="InterPro" id="IPR020845">
    <property type="entry name" value="AMP-binding_CS"/>
</dbReference>
<keyword evidence="2" id="KW-0436">Ligase</keyword>
<keyword evidence="3" id="KW-0547">Nucleotide-binding</keyword>
<reference evidence="7 8" key="1">
    <citation type="submission" date="2021-08" db="EMBL/GenBank/DDBJ databases">
        <title>Complete genome sequence of Leptospira kobayashii strain E30.</title>
        <authorList>
            <person name="Nakao R."/>
            <person name="Nakamura S."/>
            <person name="Masuzawa T."/>
            <person name="Koizumi N."/>
        </authorList>
    </citation>
    <scope>NUCLEOTIDE SEQUENCE [LARGE SCALE GENOMIC DNA]</scope>
    <source>
        <strain evidence="7 8">E30</strain>
    </source>
</reference>
<evidence type="ECO:0000259" key="6">
    <source>
        <dbReference type="Pfam" id="PF16177"/>
    </source>
</evidence>
<evidence type="ECO:0000313" key="8">
    <source>
        <dbReference type="Proteomes" id="UP000245263"/>
    </source>
</evidence>
<dbReference type="RefSeq" id="WP_109022208.1">
    <property type="nucleotide sequence ID" value="NZ_AP025028.1"/>
</dbReference>
<comment type="similarity">
    <text evidence="1">Belongs to the ATP-dependent AMP-binding enzyme family.</text>
</comment>
<dbReference type="Gene3D" id="3.40.50.12780">
    <property type="entry name" value="N-terminal domain of ligase-like"/>
    <property type="match status" value="1"/>
</dbReference>
<dbReference type="CDD" id="cd05943">
    <property type="entry name" value="AACS"/>
    <property type="match status" value="1"/>
</dbReference>
<gene>
    <name evidence="7" type="primary">acs</name>
    <name evidence="7" type="ORF">LPTSP3_g03270</name>
</gene>
<name>A0ABM7UQG4_9LEPT</name>
<accession>A0ABM7UQG4</accession>
<dbReference type="InterPro" id="IPR032387">
    <property type="entry name" value="ACAS_N"/>
</dbReference>
<evidence type="ECO:0000256" key="2">
    <source>
        <dbReference type="ARBA" id="ARBA00022598"/>
    </source>
</evidence>
<organism evidence="7 8">
    <name type="scientific">Leptospira kobayashii</name>
    <dbReference type="NCBI Taxonomy" id="1917830"/>
    <lineage>
        <taxon>Bacteria</taxon>
        <taxon>Pseudomonadati</taxon>
        <taxon>Spirochaetota</taxon>
        <taxon>Spirochaetia</taxon>
        <taxon>Leptospirales</taxon>
        <taxon>Leptospiraceae</taxon>
        <taxon>Leptospira</taxon>
    </lineage>
</organism>
<dbReference type="SUPFAM" id="SSF56801">
    <property type="entry name" value="Acetyl-CoA synthetase-like"/>
    <property type="match status" value="1"/>
</dbReference>
<dbReference type="InterPro" id="IPR000873">
    <property type="entry name" value="AMP-dep_synth/lig_dom"/>
</dbReference>
<dbReference type="InterPro" id="IPR005914">
    <property type="entry name" value="Acac_CoA_synth"/>
</dbReference>
<sequence>MALSRKLWTASGPETLLTKFRIKIEKEEGVSLPDYDSFHHWSIVHLESFWSLWAKESGFIFHKAPDRILQRSDKFWESKWFVGAELNFAENLLEKGKPEDIAILYLGEDGKKETFTYSQLKSEVFKLASYFKTLGVSKGDRVCGLVPNAPVSTIGMLATTSLGAIWSSASPDFGAKGILDRFEQIQPKVLFAVDGYFFKGKKISILDKVGEVSAKLASFADYKSTILSSFTGDSFLLDGITKPIRYDDLPKEENAKPNYESISFQDPVYIMFSSGTTGLPKCIVQGAGVLLNHTKELALHANLHAGEKLFYYTTCGWMMWNWSQSALALGATLCQYDGNPFHPDWKTLWRFAEEEEIQVFGTSAKYLSVMEQDGVEPIGEFPLSKLKTILSTGSPLYPSGFRYVYSKIKKDVQLASISGGTDLNGCFALGNPDLPVFEGEIQSRGLGMDVKVFNENGQPVEKEKGELVCESPFPSMPLFFWNDKDGSKYQSAYFSRFENIWCHGDFAELTENKGMIIYGRSDATLNPGGVRIGTADIYSVVETFSEIQDSVIIGQEYKEDVRIVLFLKMKEGRKLEDELKSRLKDAIRSETSPRHVPALILEVKDIPYTVNGKKVEIAVRQTVQGETVKNSNALANPESLSYFKDIPELK</sequence>
<dbReference type="Gene3D" id="3.30.300.30">
    <property type="match status" value="1"/>
</dbReference>
<proteinExistence type="inferred from homology"/>
<dbReference type="PROSITE" id="PS00455">
    <property type="entry name" value="AMP_BINDING"/>
    <property type="match status" value="1"/>
</dbReference>
<evidence type="ECO:0000256" key="4">
    <source>
        <dbReference type="ARBA" id="ARBA00022840"/>
    </source>
</evidence>